<keyword evidence="7 11" id="KW-0547">Nucleotide-binding</keyword>
<feature type="site" description="Interaction with substrate tRNA" evidence="11">
    <location>
        <position position="93"/>
    </location>
</feature>
<protein>
    <recommendedName>
        <fullName evidence="11">tRNA dimethylallyltransferase</fullName>
        <ecNumber evidence="11">2.5.1.75</ecNumber>
    </recommendedName>
    <alternativeName>
        <fullName evidence="11">Dimethylallyl diphosphate:tRNA dimethylallyltransferase</fullName>
        <shortName evidence="11">DMAPP:tRNA dimethylallyltransferase</shortName>
        <shortName evidence="11">DMATase</shortName>
    </alternativeName>
    <alternativeName>
        <fullName evidence="11">Isopentenyl-diphosphate:tRNA isopentenyltransferase</fullName>
        <shortName evidence="11">IPP transferase</shortName>
        <shortName evidence="11">IPPT</shortName>
        <shortName evidence="11">IPTase</shortName>
    </alternativeName>
</protein>
<evidence type="ECO:0000313" key="15">
    <source>
        <dbReference type="EMBL" id="BDY13297.1"/>
    </source>
</evidence>
<keyword evidence="6 11" id="KW-0819">tRNA processing</keyword>
<accession>A0ABM8FLQ2</accession>
<comment type="function">
    <text evidence="2 11 13">Catalyzes the transfer of a dimethylallyl group onto the adenine at position 37 in tRNAs that read codons beginning with uridine, leading to the formation of N6-(dimethylallyl)adenosine (i(6)A).</text>
</comment>
<evidence type="ECO:0000256" key="2">
    <source>
        <dbReference type="ARBA" id="ARBA00003213"/>
    </source>
</evidence>
<evidence type="ECO:0000256" key="11">
    <source>
        <dbReference type="HAMAP-Rule" id="MF_00185"/>
    </source>
</evidence>
<keyword evidence="16" id="KW-1185">Reference proteome</keyword>
<dbReference type="PANTHER" id="PTHR11088">
    <property type="entry name" value="TRNA DIMETHYLALLYLTRANSFERASE"/>
    <property type="match status" value="1"/>
</dbReference>
<dbReference type="Pfam" id="PF01715">
    <property type="entry name" value="IPPT"/>
    <property type="match status" value="1"/>
</dbReference>
<dbReference type="InterPro" id="IPR039657">
    <property type="entry name" value="Dimethylallyltransferase"/>
</dbReference>
<dbReference type="EC" id="2.5.1.75" evidence="11"/>
<dbReference type="NCBIfam" id="TIGR00174">
    <property type="entry name" value="miaA"/>
    <property type="match status" value="1"/>
</dbReference>
<dbReference type="PANTHER" id="PTHR11088:SF60">
    <property type="entry name" value="TRNA DIMETHYLALLYLTRANSFERASE"/>
    <property type="match status" value="1"/>
</dbReference>
<dbReference type="Proteomes" id="UP001321445">
    <property type="component" value="Chromosome"/>
</dbReference>
<comment type="caution">
    <text evidence="11">Lacks conserved residue(s) required for the propagation of feature annotation.</text>
</comment>
<dbReference type="Gene3D" id="1.10.20.140">
    <property type="match status" value="1"/>
</dbReference>
<evidence type="ECO:0000256" key="14">
    <source>
        <dbReference type="RuleBase" id="RU003785"/>
    </source>
</evidence>
<evidence type="ECO:0000256" key="12">
    <source>
        <dbReference type="RuleBase" id="RU003783"/>
    </source>
</evidence>
<evidence type="ECO:0000256" key="3">
    <source>
        <dbReference type="ARBA" id="ARBA00005842"/>
    </source>
</evidence>
<evidence type="ECO:0000256" key="10">
    <source>
        <dbReference type="ARBA" id="ARBA00049563"/>
    </source>
</evidence>
<evidence type="ECO:0000313" key="16">
    <source>
        <dbReference type="Proteomes" id="UP001321445"/>
    </source>
</evidence>
<comment type="subunit">
    <text evidence="4 11">Monomer.</text>
</comment>
<keyword evidence="8 11" id="KW-0067">ATP-binding</keyword>
<gene>
    <name evidence="11 15" type="primary">miaA</name>
    <name evidence="15" type="ORF">HCR_16090</name>
</gene>
<dbReference type="InterPro" id="IPR027417">
    <property type="entry name" value="P-loop_NTPase"/>
</dbReference>
<name>A0ABM8FLQ2_9BACT</name>
<evidence type="ECO:0000256" key="1">
    <source>
        <dbReference type="ARBA" id="ARBA00001946"/>
    </source>
</evidence>
<dbReference type="InterPro" id="IPR018022">
    <property type="entry name" value="IPT"/>
</dbReference>
<keyword evidence="5 11" id="KW-0808">Transferase</keyword>
<evidence type="ECO:0000256" key="13">
    <source>
        <dbReference type="RuleBase" id="RU003784"/>
    </source>
</evidence>
<sequence>MGPTASGKTDLSIELARQYGGVILSLDSLSIYKEIDIASAKPTLHERAGIPHFGIDVVTPDKHFSVATFIDLFKEAKRYAETYGKHLFIVGGTSFYLKALTEGISDIPPIDENVEAEVKKIVSNLSDAHKRLASIDPIYTEKIALNDRYRIEKGLQLYLQTGKEPSRYFAEHPPAPIVRDLSLFEIGVERVELHQRIERRTASMIEAGLVDEVSALEKRYGREPSAMKAIGIIEVLDYFDGKLSFGQMQERIVIHTRQLAKRQCTFNSTQFPPHPKLGRDELKEKISEVLER</sequence>
<comment type="cofactor">
    <cofactor evidence="1 11">
        <name>Mg(2+)</name>
        <dbReference type="ChEBI" id="CHEBI:18420"/>
    </cofactor>
</comment>
<keyword evidence="9 11" id="KW-0460">Magnesium</keyword>
<comment type="catalytic activity">
    <reaction evidence="10 11 12">
        <text>adenosine(37) in tRNA + dimethylallyl diphosphate = N(6)-dimethylallyladenosine(37) in tRNA + diphosphate</text>
        <dbReference type="Rhea" id="RHEA:26482"/>
        <dbReference type="Rhea" id="RHEA-COMP:10162"/>
        <dbReference type="Rhea" id="RHEA-COMP:10375"/>
        <dbReference type="ChEBI" id="CHEBI:33019"/>
        <dbReference type="ChEBI" id="CHEBI:57623"/>
        <dbReference type="ChEBI" id="CHEBI:74411"/>
        <dbReference type="ChEBI" id="CHEBI:74415"/>
        <dbReference type="EC" id="2.5.1.75"/>
    </reaction>
</comment>
<dbReference type="HAMAP" id="MF_00185">
    <property type="entry name" value="IPP_trans"/>
    <property type="match status" value="1"/>
</dbReference>
<evidence type="ECO:0000256" key="8">
    <source>
        <dbReference type="ARBA" id="ARBA00022840"/>
    </source>
</evidence>
<dbReference type="Gene3D" id="3.40.50.300">
    <property type="entry name" value="P-loop containing nucleotide triphosphate hydrolases"/>
    <property type="match status" value="1"/>
</dbReference>
<comment type="similarity">
    <text evidence="3 11 14">Belongs to the IPP transferase family.</text>
</comment>
<feature type="region of interest" description="Interaction with substrate tRNA" evidence="11">
    <location>
        <begin position="27"/>
        <end position="30"/>
    </location>
</feature>
<evidence type="ECO:0000256" key="4">
    <source>
        <dbReference type="ARBA" id="ARBA00011245"/>
    </source>
</evidence>
<dbReference type="SUPFAM" id="SSF52540">
    <property type="entry name" value="P-loop containing nucleoside triphosphate hydrolases"/>
    <property type="match status" value="1"/>
</dbReference>
<evidence type="ECO:0000256" key="7">
    <source>
        <dbReference type="ARBA" id="ARBA00022741"/>
    </source>
</evidence>
<feature type="binding site" evidence="11">
    <location>
        <begin position="4"/>
        <end position="9"/>
    </location>
    <ligand>
        <name>substrate</name>
    </ligand>
</feature>
<dbReference type="EMBL" id="AP027370">
    <property type="protein sequence ID" value="BDY13297.1"/>
    <property type="molecule type" value="Genomic_DNA"/>
</dbReference>
<evidence type="ECO:0000256" key="6">
    <source>
        <dbReference type="ARBA" id="ARBA00022694"/>
    </source>
</evidence>
<evidence type="ECO:0000256" key="5">
    <source>
        <dbReference type="ARBA" id="ARBA00022679"/>
    </source>
</evidence>
<feature type="binding site" evidence="11">
    <location>
        <begin position="2"/>
        <end position="9"/>
    </location>
    <ligand>
        <name>ATP</name>
        <dbReference type="ChEBI" id="CHEBI:30616"/>
    </ligand>
</feature>
<evidence type="ECO:0000256" key="9">
    <source>
        <dbReference type="ARBA" id="ARBA00022842"/>
    </source>
</evidence>
<reference evidence="15 16" key="1">
    <citation type="submission" date="2023-03" db="EMBL/GenBank/DDBJ databases">
        <title>Description of Hydrogenimonas sp. ISO32.</title>
        <authorList>
            <person name="Mino S."/>
            <person name="Fukazawa S."/>
            <person name="Sawabe T."/>
        </authorList>
    </citation>
    <scope>NUCLEOTIDE SEQUENCE [LARGE SCALE GENOMIC DNA]</scope>
    <source>
        <strain evidence="15 16">ISO32</strain>
    </source>
</reference>
<organism evidence="15 16">
    <name type="scientific">Hydrogenimonas cancrithermarum</name>
    <dbReference type="NCBI Taxonomy" id="2993563"/>
    <lineage>
        <taxon>Bacteria</taxon>
        <taxon>Pseudomonadati</taxon>
        <taxon>Campylobacterota</taxon>
        <taxon>Epsilonproteobacteria</taxon>
        <taxon>Campylobacterales</taxon>
        <taxon>Hydrogenimonadaceae</taxon>
        <taxon>Hydrogenimonas</taxon>
    </lineage>
</organism>
<proteinExistence type="inferred from homology"/>